<dbReference type="PROSITE" id="PS51294">
    <property type="entry name" value="HTH_MYB"/>
    <property type="match status" value="2"/>
</dbReference>
<feature type="region of interest" description="Disordered" evidence="7">
    <location>
        <begin position="156"/>
        <end position="185"/>
    </location>
</feature>
<evidence type="ECO:0000259" key="9">
    <source>
        <dbReference type="PROSITE" id="PS50090"/>
    </source>
</evidence>
<evidence type="ECO:0000256" key="5">
    <source>
        <dbReference type="ARBA" id="ARBA00023163"/>
    </source>
</evidence>
<dbReference type="Proteomes" id="UP000087171">
    <property type="component" value="Chromosome Ca3"/>
</dbReference>
<dbReference type="InterPro" id="IPR017930">
    <property type="entry name" value="Myb_dom"/>
</dbReference>
<evidence type="ECO:0000256" key="8">
    <source>
        <dbReference type="SAM" id="SignalP"/>
    </source>
</evidence>
<dbReference type="FunFam" id="1.10.10.60:FF:000394">
    <property type="entry name" value="MYB transcription factor"/>
    <property type="match status" value="1"/>
</dbReference>
<name>A0A1S2XP46_CICAR</name>
<evidence type="ECO:0000259" key="10">
    <source>
        <dbReference type="PROSITE" id="PS51294"/>
    </source>
</evidence>
<reference evidence="11" key="1">
    <citation type="journal article" date="2013" name="Nat. Biotechnol.">
        <title>Draft genome sequence of chickpea (Cicer arietinum) provides a resource for trait improvement.</title>
        <authorList>
            <person name="Varshney R.K."/>
            <person name="Song C."/>
            <person name="Saxena R.K."/>
            <person name="Azam S."/>
            <person name="Yu S."/>
            <person name="Sharpe A.G."/>
            <person name="Cannon S."/>
            <person name="Baek J."/>
            <person name="Rosen B.D."/>
            <person name="Tar'an B."/>
            <person name="Millan T."/>
            <person name="Zhang X."/>
            <person name="Ramsay L.D."/>
            <person name="Iwata A."/>
            <person name="Wang Y."/>
            <person name="Nelson W."/>
            <person name="Farmer A.D."/>
            <person name="Gaur P.M."/>
            <person name="Soderlund C."/>
            <person name="Penmetsa R.V."/>
            <person name="Xu C."/>
            <person name="Bharti A.K."/>
            <person name="He W."/>
            <person name="Winter P."/>
            <person name="Zhao S."/>
            <person name="Hane J.K."/>
            <person name="Carrasquilla-Garcia N."/>
            <person name="Condie J.A."/>
            <person name="Upadhyaya H.D."/>
            <person name="Luo M.C."/>
            <person name="Thudi M."/>
            <person name="Gowda C.L."/>
            <person name="Singh N.P."/>
            <person name="Lichtenzveig J."/>
            <person name="Gali K.K."/>
            <person name="Rubio J."/>
            <person name="Nadarajan N."/>
            <person name="Dolezel J."/>
            <person name="Bansal K.C."/>
            <person name="Xu X."/>
            <person name="Edwards D."/>
            <person name="Zhang G."/>
            <person name="Kahl G."/>
            <person name="Gil J."/>
            <person name="Singh K.B."/>
            <person name="Datta S.K."/>
            <person name="Jackson S.A."/>
            <person name="Wang J."/>
            <person name="Cook D.R."/>
        </authorList>
    </citation>
    <scope>NUCLEOTIDE SEQUENCE [LARGE SCALE GENOMIC DNA]</scope>
    <source>
        <strain evidence="11">cv. CDC Frontier</strain>
    </source>
</reference>
<dbReference type="Pfam" id="PF00249">
    <property type="entry name" value="Myb_DNA-binding"/>
    <property type="match status" value="2"/>
</dbReference>
<dbReference type="PROSITE" id="PS50090">
    <property type="entry name" value="MYB_LIKE"/>
    <property type="match status" value="2"/>
</dbReference>
<dbReference type="SMART" id="SM00717">
    <property type="entry name" value="SANT"/>
    <property type="match status" value="2"/>
</dbReference>
<dbReference type="RefSeq" id="XP_004491748.1">
    <property type="nucleotide sequence ID" value="XM_004491691.3"/>
</dbReference>
<dbReference type="GO" id="GO:0000976">
    <property type="term" value="F:transcription cis-regulatory region binding"/>
    <property type="evidence" value="ECO:0007669"/>
    <property type="project" value="UniProtKB-ARBA"/>
</dbReference>
<feature type="domain" description="HTH myb-type" evidence="10">
    <location>
        <begin position="38"/>
        <end position="90"/>
    </location>
</feature>
<keyword evidence="6" id="KW-0539">Nucleus</keyword>
<keyword evidence="3" id="KW-0805">Transcription regulation</keyword>
<dbReference type="KEGG" id="cam:101508189"/>
<evidence type="ECO:0000313" key="11">
    <source>
        <dbReference type="Proteomes" id="UP000087171"/>
    </source>
</evidence>
<evidence type="ECO:0000256" key="6">
    <source>
        <dbReference type="ARBA" id="ARBA00023242"/>
    </source>
</evidence>
<feature type="signal peptide" evidence="8">
    <location>
        <begin position="1"/>
        <end position="18"/>
    </location>
</feature>
<dbReference type="GeneID" id="101508189"/>
<evidence type="ECO:0000313" key="12">
    <source>
        <dbReference type="RefSeq" id="XP_004491748.1"/>
    </source>
</evidence>
<sequence>MNWQHLCLSLKFLLNSHFFNFITLPKVKKMGRQPCCDKVGLKRGPWTIEEDHKLVSFILNNGIHCWRMVPKLAGLLRCGKSCRLRWINYLRPDLKRGNYTEIEEDQIIQLHARLGNRWSKIASHFPGRTDNEIKNHWNTKIKKKLKLLGVDPLTHKPIEQKQQIDDDDDDDKNKTNKQPNNISAGYEENVGIKLLGSDGTKENKVTWDDTAFEMLCSNLDLGTWMNQDTNTSTNSVSSSCVSMDDTSHISVDESSYLHQNSLQEWVNSMNSILSWDGFNPLDQDISFLERNK</sequence>
<dbReference type="PANTHER" id="PTHR47994:SF5">
    <property type="entry name" value="F14D16.11-RELATED"/>
    <property type="match status" value="1"/>
</dbReference>
<dbReference type="GO" id="GO:0006355">
    <property type="term" value="P:regulation of DNA-templated transcription"/>
    <property type="evidence" value="ECO:0007669"/>
    <property type="project" value="UniProtKB-ARBA"/>
</dbReference>
<dbReference type="OrthoDB" id="2143914at2759"/>
<feature type="domain" description="Myb-like" evidence="9">
    <location>
        <begin position="91"/>
        <end position="141"/>
    </location>
</feature>
<dbReference type="InterPro" id="IPR015495">
    <property type="entry name" value="Myb_TF_plants"/>
</dbReference>
<dbReference type="CDD" id="cd00167">
    <property type="entry name" value="SANT"/>
    <property type="match status" value="2"/>
</dbReference>
<keyword evidence="11" id="KW-1185">Reference proteome</keyword>
<dbReference type="Gene3D" id="1.10.10.60">
    <property type="entry name" value="Homeodomain-like"/>
    <property type="match status" value="2"/>
</dbReference>
<reference evidence="12" key="2">
    <citation type="submission" date="2025-08" db="UniProtKB">
        <authorList>
            <consortium name="RefSeq"/>
        </authorList>
    </citation>
    <scope>IDENTIFICATION</scope>
    <source>
        <tissue evidence="12">Etiolated seedlings</tissue>
    </source>
</reference>
<protein>
    <submittedName>
        <fullName evidence="12">Myb-related protein 315</fullName>
    </submittedName>
</protein>
<evidence type="ECO:0000256" key="4">
    <source>
        <dbReference type="ARBA" id="ARBA00023125"/>
    </source>
</evidence>
<proteinExistence type="predicted"/>
<dbReference type="SUPFAM" id="SSF46689">
    <property type="entry name" value="Homeodomain-like"/>
    <property type="match status" value="1"/>
</dbReference>
<dbReference type="PANTHER" id="PTHR47994">
    <property type="entry name" value="F14D16.11-RELATED"/>
    <property type="match status" value="1"/>
</dbReference>
<comment type="subcellular location">
    <subcellularLocation>
        <location evidence="1">Nucleus</location>
    </subcellularLocation>
</comment>
<feature type="domain" description="Myb-like" evidence="9">
    <location>
        <begin position="38"/>
        <end position="90"/>
    </location>
</feature>
<keyword evidence="5" id="KW-0804">Transcription</keyword>
<evidence type="ECO:0000256" key="7">
    <source>
        <dbReference type="SAM" id="MobiDB-lite"/>
    </source>
</evidence>
<keyword evidence="8" id="KW-0732">Signal</keyword>
<dbReference type="InterPro" id="IPR001005">
    <property type="entry name" value="SANT/Myb"/>
</dbReference>
<accession>A0A1S2XP46</accession>
<dbReference type="FunFam" id="1.10.10.60:FF:000069">
    <property type="entry name" value="MYB transcription factor"/>
    <property type="match status" value="1"/>
</dbReference>
<organism evidence="11 12">
    <name type="scientific">Cicer arietinum</name>
    <name type="common">Chickpea</name>
    <name type="synonym">Garbanzo</name>
    <dbReference type="NCBI Taxonomy" id="3827"/>
    <lineage>
        <taxon>Eukaryota</taxon>
        <taxon>Viridiplantae</taxon>
        <taxon>Streptophyta</taxon>
        <taxon>Embryophyta</taxon>
        <taxon>Tracheophyta</taxon>
        <taxon>Spermatophyta</taxon>
        <taxon>Magnoliopsida</taxon>
        <taxon>eudicotyledons</taxon>
        <taxon>Gunneridae</taxon>
        <taxon>Pentapetalae</taxon>
        <taxon>rosids</taxon>
        <taxon>fabids</taxon>
        <taxon>Fabales</taxon>
        <taxon>Fabaceae</taxon>
        <taxon>Papilionoideae</taxon>
        <taxon>50 kb inversion clade</taxon>
        <taxon>NPAAA clade</taxon>
        <taxon>Hologalegina</taxon>
        <taxon>IRL clade</taxon>
        <taxon>Cicereae</taxon>
        <taxon>Cicer</taxon>
    </lineage>
</organism>
<dbReference type="GO" id="GO:0005634">
    <property type="term" value="C:nucleus"/>
    <property type="evidence" value="ECO:0007669"/>
    <property type="project" value="UniProtKB-SubCell"/>
</dbReference>
<feature type="chain" id="PRO_5010317108" evidence="8">
    <location>
        <begin position="19"/>
        <end position="292"/>
    </location>
</feature>
<dbReference type="eggNOG" id="KOG0048">
    <property type="taxonomic scope" value="Eukaryota"/>
</dbReference>
<feature type="domain" description="HTH myb-type" evidence="10">
    <location>
        <begin position="91"/>
        <end position="145"/>
    </location>
</feature>
<keyword evidence="4" id="KW-0238">DNA-binding</keyword>
<dbReference type="AlphaFoldDB" id="A0A1S2XP46"/>
<keyword evidence="2" id="KW-0677">Repeat</keyword>
<dbReference type="InterPro" id="IPR009057">
    <property type="entry name" value="Homeodomain-like_sf"/>
</dbReference>
<gene>
    <name evidence="12" type="primary">LOC101508189</name>
</gene>
<evidence type="ECO:0000256" key="2">
    <source>
        <dbReference type="ARBA" id="ARBA00022737"/>
    </source>
</evidence>
<evidence type="ECO:0000256" key="1">
    <source>
        <dbReference type="ARBA" id="ARBA00004123"/>
    </source>
</evidence>
<dbReference type="GO" id="GO:0046394">
    <property type="term" value="P:carboxylic acid biosynthetic process"/>
    <property type="evidence" value="ECO:0007669"/>
    <property type="project" value="UniProtKB-ARBA"/>
</dbReference>
<dbReference type="PaxDb" id="3827-XP_004491748.1"/>
<evidence type="ECO:0000256" key="3">
    <source>
        <dbReference type="ARBA" id="ARBA00023015"/>
    </source>
</evidence>